<dbReference type="GO" id="GO:0016020">
    <property type="term" value="C:membrane"/>
    <property type="evidence" value="ECO:0007669"/>
    <property type="project" value="UniProtKB-SubCell"/>
</dbReference>
<dbReference type="PANTHER" id="PTHR23505">
    <property type="entry name" value="SPINSTER"/>
    <property type="match status" value="1"/>
</dbReference>
<evidence type="ECO:0000259" key="7">
    <source>
        <dbReference type="PROSITE" id="PS50850"/>
    </source>
</evidence>
<dbReference type="GO" id="GO:0022857">
    <property type="term" value="F:transmembrane transporter activity"/>
    <property type="evidence" value="ECO:0007669"/>
    <property type="project" value="InterPro"/>
</dbReference>
<feature type="transmembrane region" description="Helical" evidence="6">
    <location>
        <begin position="90"/>
        <end position="107"/>
    </location>
</feature>
<dbReference type="Pfam" id="PF07690">
    <property type="entry name" value="MFS_1"/>
    <property type="match status" value="1"/>
</dbReference>
<feature type="transmembrane region" description="Helical" evidence="6">
    <location>
        <begin position="326"/>
        <end position="349"/>
    </location>
</feature>
<reference evidence="8 9" key="1">
    <citation type="submission" date="2020-08" db="EMBL/GenBank/DDBJ databases">
        <title>Genomic Encyclopedia of Type Strains, Phase IV (KMG-IV): sequencing the most valuable type-strain genomes for metagenomic binning, comparative biology and taxonomic classification.</title>
        <authorList>
            <person name="Goeker M."/>
        </authorList>
    </citation>
    <scope>NUCLEOTIDE SEQUENCE [LARGE SCALE GENOMIC DNA]</scope>
    <source>
        <strain evidence="8 9">DSM 22368</strain>
    </source>
</reference>
<evidence type="ECO:0000256" key="2">
    <source>
        <dbReference type="ARBA" id="ARBA00022448"/>
    </source>
</evidence>
<dbReference type="SUPFAM" id="SSF103473">
    <property type="entry name" value="MFS general substrate transporter"/>
    <property type="match status" value="1"/>
</dbReference>
<comment type="caution">
    <text evidence="8">The sequence shown here is derived from an EMBL/GenBank/DDBJ whole genome shotgun (WGS) entry which is preliminary data.</text>
</comment>
<evidence type="ECO:0000313" key="8">
    <source>
        <dbReference type="EMBL" id="MBB6522145.1"/>
    </source>
</evidence>
<feature type="transmembrane region" description="Helical" evidence="6">
    <location>
        <begin position="294"/>
        <end position="314"/>
    </location>
</feature>
<protein>
    <submittedName>
        <fullName evidence="8">MFS family permease</fullName>
    </submittedName>
</protein>
<keyword evidence="3 6" id="KW-0812">Transmembrane</keyword>
<evidence type="ECO:0000256" key="5">
    <source>
        <dbReference type="ARBA" id="ARBA00023136"/>
    </source>
</evidence>
<evidence type="ECO:0000256" key="6">
    <source>
        <dbReference type="SAM" id="Phobius"/>
    </source>
</evidence>
<evidence type="ECO:0000256" key="1">
    <source>
        <dbReference type="ARBA" id="ARBA00004141"/>
    </source>
</evidence>
<evidence type="ECO:0000256" key="3">
    <source>
        <dbReference type="ARBA" id="ARBA00022692"/>
    </source>
</evidence>
<feature type="transmembrane region" description="Helical" evidence="6">
    <location>
        <begin position="191"/>
        <end position="212"/>
    </location>
</feature>
<comment type="subcellular location">
    <subcellularLocation>
        <location evidence="1">Membrane</location>
        <topology evidence="1">Multi-pass membrane protein</topology>
    </subcellularLocation>
</comment>
<gene>
    <name evidence="8" type="ORF">HNR48_002430</name>
</gene>
<dbReference type="InterPro" id="IPR036259">
    <property type="entry name" value="MFS_trans_sf"/>
</dbReference>
<sequence>MRPFSADLRPEPQKPLYELGLQLAFMCAFANLLSHANRQILVVLVERINSDLHISDTQFGILMGPAFSVAYAISTIIIAEFTDANSKVRMISIGVFVWSAATFASAFVESFEGLLLCRALVGLGQSILSPAAYTLLASHYPKNQLGRISSLYAMGSFLGSALVLIVGGFFAEQSLQKPEFELWSNFSIARWRLIFLWVGGVGLIYSLVFVWLHKNTEHHQQYRQQPEQQNKQEQSPTPHVPYPEVVRYLWKYRDCYRFYILGFSSYSVALFCIIAWGPAFFIRQLDMNQSQAGLVLALIMGTANLSGVWASGYIMDKLRERGLKQAPYIIGTVGAGITALTAVGFYSAFSEQWHHNWVLLGFFLCAHFASYPIAPSASTNQLMTAIPMRARAYAIFLCVNNLLAMGAGLSLVGYLNDYVFSEQEAIGKSLALVVFLSACAASVLLGLGAKPYLRKLDRNAQHQGQYL</sequence>
<dbReference type="RefSeq" id="WP_166846641.1">
    <property type="nucleotide sequence ID" value="NZ_JAAONY010000002.1"/>
</dbReference>
<evidence type="ECO:0000313" key="9">
    <source>
        <dbReference type="Proteomes" id="UP000528457"/>
    </source>
</evidence>
<dbReference type="Proteomes" id="UP000528457">
    <property type="component" value="Unassembled WGS sequence"/>
</dbReference>
<dbReference type="EMBL" id="JACHHT010000002">
    <property type="protein sequence ID" value="MBB6522145.1"/>
    <property type="molecule type" value="Genomic_DNA"/>
</dbReference>
<feature type="transmembrane region" description="Helical" evidence="6">
    <location>
        <begin position="355"/>
        <end position="374"/>
    </location>
</feature>
<keyword evidence="9" id="KW-1185">Reference proteome</keyword>
<dbReference type="InterPro" id="IPR044770">
    <property type="entry name" value="MFS_spinster-like"/>
</dbReference>
<accession>A0A7X0JVE5</accession>
<feature type="transmembrane region" description="Helical" evidence="6">
    <location>
        <begin position="57"/>
        <end position="78"/>
    </location>
</feature>
<feature type="transmembrane region" description="Helical" evidence="6">
    <location>
        <begin position="258"/>
        <end position="282"/>
    </location>
</feature>
<dbReference type="Gene3D" id="1.20.1250.20">
    <property type="entry name" value="MFS general substrate transporter like domains"/>
    <property type="match status" value="1"/>
</dbReference>
<dbReference type="PANTHER" id="PTHR23505:SF79">
    <property type="entry name" value="PROTEIN SPINSTER"/>
    <property type="match status" value="1"/>
</dbReference>
<keyword evidence="5 6" id="KW-0472">Membrane</keyword>
<dbReference type="PROSITE" id="PS50850">
    <property type="entry name" value="MFS"/>
    <property type="match status" value="1"/>
</dbReference>
<feature type="domain" description="Major facilitator superfamily (MFS) profile" evidence="7">
    <location>
        <begin position="23"/>
        <end position="454"/>
    </location>
</feature>
<organism evidence="8 9">
    <name type="scientific">Pseudoteredinibacter isoporae</name>
    <dbReference type="NCBI Taxonomy" id="570281"/>
    <lineage>
        <taxon>Bacteria</taxon>
        <taxon>Pseudomonadati</taxon>
        <taxon>Pseudomonadota</taxon>
        <taxon>Gammaproteobacteria</taxon>
        <taxon>Cellvibrionales</taxon>
        <taxon>Cellvibrionaceae</taxon>
        <taxon>Pseudoteredinibacter</taxon>
    </lineage>
</organism>
<keyword evidence="4 6" id="KW-1133">Transmembrane helix</keyword>
<evidence type="ECO:0000256" key="4">
    <source>
        <dbReference type="ARBA" id="ARBA00022989"/>
    </source>
</evidence>
<feature type="transmembrane region" description="Helical" evidence="6">
    <location>
        <begin position="430"/>
        <end position="449"/>
    </location>
</feature>
<feature type="transmembrane region" description="Helical" evidence="6">
    <location>
        <begin position="148"/>
        <end position="171"/>
    </location>
</feature>
<name>A0A7X0JVE5_9GAMM</name>
<dbReference type="AlphaFoldDB" id="A0A7X0JVE5"/>
<keyword evidence="2" id="KW-0813">Transport</keyword>
<proteinExistence type="predicted"/>
<feature type="transmembrane region" description="Helical" evidence="6">
    <location>
        <begin position="394"/>
        <end position="415"/>
    </location>
</feature>
<dbReference type="InParanoid" id="A0A7X0JVE5"/>
<dbReference type="InterPro" id="IPR011701">
    <property type="entry name" value="MFS"/>
</dbReference>
<dbReference type="InterPro" id="IPR020846">
    <property type="entry name" value="MFS_dom"/>
</dbReference>
<feature type="transmembrane region" description="Helical" evidence="6">
    <location>
        <begin position="113"/>
        <end position="136"/>
    </location>
</feature>